<dbReference type="EMBL" id="HBIW01005172">
    <property type="protein sequence ID" value="CAE0688808.1"/>
    <property type="molecule type" value="Transcribed_RNA"/>
</dbReference>
<dbReference type="InterPro" id="IPR000504">
    <property type="entry name" value="RRM_dom"/>
</dbReference>
<name>A0A6S8RYS4_9STRA</name>
<dbReference type="InterPro" id="IPR012677">
    <property type="entry name" value="Nucleotide-bd_a/b_plait_sf"/>
</dbReference>
<dbReference type="GO" id="GO:0000977">
    <property type="term" value="F:RNA polymerase II transcription regulatory region sequence-specific DNA binding"/>
    <property type="evidence" value="ECO:0007669"/>
    <property type="project" value="InterPro"/>
</dbReference>
<protein>
    <recommendedName>
        <fullName evidence="5">RRM domain-containing protein</fullName>
    </recommendedName>
</protein>
<gene>
    <name evidence="6" type="ORF">PCAL00307_LOCUS4242</name>
</gene>
<evidence type="ECO:0000313" key="6">
    <source>
        <dbReference type="EMBL" id="CAE0688808.1"/>
    </source>
</evidence>
<dbReference type="GO" id="GO:0032422">
    <property type="term" value="F:purine-rich negative regulatory element binding"/>
    <property type="evidence" value="ECO:0007669"/>
    <property type="project" value="InterPro"/>
</dbReference>
<comment type="similarity">
    <text evidence="1">Belongs to the PUR DNA-binding protein family.</text>
</comment>
<dbReference type="GO" id="GO:0003723">
    <property type="term" value="F:RNA binding"/>
    <property type="evidence" value="ECO:0007669"/>
    <property type="project" value="UniProtKB-UniRule"/>
</dbReference>
<dbReference type="SMART" id="SM00360">
    <property type="entry name" value="RRM"/>
    <property type="match status" value="2"/>
</dbReference>
<dbReference type="InterPro" id="IPR006628">
    <property type="entry name" value="PUR-bd_fam"/>
</dbReference>
<dbReference type="PANTHER" id="PTHR48025:SF1">
    <property type="entry name" value="RRM DOMAIN-CONTAINING PROTEIN"/>
    <property type="match status" value="1"/>
</dbReference>
<evidence type="ECO:0000256" key="2">
    <source>
        <dbReference type="ARBA" id="ARBA00022884"/>
    </source>
</evidence>
<feature type="domain" description="RRM" evidence="5">
    <location>
        <begin position="184"/>
        <end position="262"/>
    </location>
</feature>
<keyword evidence="2 4" id="KW-0694">RNA-binding</keyword>
<accession>A0A6S8RYS4</accession>
<dbReference type="PROSITE" id="PS50102">
    <property type="entry name" value="RRM"/>
    <property type="match status" value="2"/>
</dbReference>
<dbReference type="Gene3D" id="3.30.70.330">
    <property type="match status" value="2"/>
</dbReference>
<evidence type="ECO:0000256" key="1">
    <source>
        <dbReference type="ARBA" id="ARBA00009251"/>
    </source>
</evidence>
<reference evidence="6" key="1">
    <citation type="submission" date="2021-01" db="EMBL/GenBank/DDBJ databases">
        <authorList>
            <person name="Corre E."/>
            <person name="Pelletier E."/>
            <person name="Niang G."/>
            <person name="Scheremetjew M."/>
            <person name="Finn R."/>
            <person name="Kale V."/>
            <person name="Holt S."/>
            <person name="Cochrane G."/>
            <person name="Meng A."/>
            <person name="Brown T."/>
            <person name="Cohen L."/>
        </authorList>
    </citation>
    <scope>NUCLEOTIDE SEQUENCE</scope>
    <source>
        <strain evidence="6">CCMP1756</strain>
    </source>
</reference>
<proteinExistence type="inferred from homology"/>
<dbReference type="CDD" id="cd00590">
    <property type="entry name" value="RRM_SF"/>
    <property type="match status" value="1"/>
</dbReference>
<feature type="domain" description="RRM" evidence="5">
    <location>
        <begin position="84"/>
        <end position="161"/>
    </location>
</feature>
<dbReference type="Pfam" id="PF00076">
    <property type="entry name" value="RRM_1"/>
    <property type="match status" value="2"/>
</dbReference>
<dbReference type="InterPro" id="IPR050502">
    <property type="entry name" value="Euk_RNA-bind_prot"/>
</dbReference>
<sequence length="263" mass="28326">MDDEEIFTASFPAGRKQIFVDVKENNIGKYLKIKERGDSQTNSILIPGGSIVQLRNALDEAVQALGLDSGKGGGGGKRVAGNQCVCHVGNLSWETTGDTLRELFSGYGEVVKAEVQMSRAGRSQGWGLVEFASAAEVKYAIEQCDGLDFDGREIRVRADKGRVTKAAAPAKTQRNDADKVVDPTKIFVMNLSFDATEAELRAHCSSVGEVASVELLTRGKNQRPSGSAVVEYRYSEAAAAAVQALEGTELDGRDLRVRAYFSN</sequence>
<evidence type="ECO:0000256" key="3">
    <source>
        <dbReference type="ARBA" id="ARBA00023125"/>
    </source>
</evidence>
<dbReference type="InterPro" id="IPR035979">
    <property type="entry name" value="RBD_domain_sf"/>
</dbReference>
<evidence type="ECO:0000256" key="4">
    <source>
        <dbReference type="PROSITE-ProRule" id="PRU00176"/>
    </source>
</evidence>
<keyword evidence="3" id="KW-0238">DNA-binding</keyword>
<dbReference type="SUPFAM" id="SSF54928">
    <property type="entry name" value="RNA-binding domain, RBD"/>
    <property type="match status" value="2"/>
</dbReference>
<dbReference type="SMART" id="SM00712">
    <property type="entry name" value="PUR"/>
    <property type="match status" value="1"/>
</dbReference>
<dbReference type="PANTHER" id="PTHR48025">
    <property type="entry name" value="OS02G0815200 PROTEIN"/>
    <property type="match status" value="1"/>
</dbReference>
<evidence type="ECO:0000259" key="5">
    <source>
        <dbReference type="PROSITE" id="PS50102"/>
    </source>
</evidence>
<organism evidence="6">
    <name type="scientific">Pelagomonas calceolata</name>
    <dbReference type="NCBI Taxonomy" id="35677"/>
    <lineage>
        <taxon>Eukaryota</taxon>
        <taxon>Sar</taxon>
        <taxon>Stramenopiles</taxon>
        <taxon>Ochrophyta</taxon>
        <taxon>Pelagophyceae</taxon>
        <taxon>Pelagomonadales</taxon>
        <taxon>Pelagomonadaceae</taxon>
        <taxon>Pelagomonas</taxon>
    </lineage>
</organism>
<dbReference type="Gene3D" id="3.10.450.700">
    <property type="match status" value="1"/>
</dbReference>
<dbReference type="AlphaFoldDB" id="A0A6S8RYS4"/>